<dbReference type="SUPFAM" id="SSF51445">
    <property type="entry name" value="(Trans)glycosidases"/>
    <property type="match status" value="1"/>
</dbReference>
<keyword evidence="4" id="KW-0732">Signal</keyword>
<keyword evidence="12" id="KW-1185">Reference proteome</keyword>
<evidence type="ECO:0000256" key="9">
    <source>
        <dbReference type="RuleBase" id="RU361174"/>
    </source>
</evidence>
<gene>
    <name evidence="11" type="ORF">H4075_07235</name>
</gene>
<dbReference type="EC" id="3.2.1.8" evidence="9"/>
<dbReference type="SMART" id="SM00633">
    <property type="entry name" value="Glyco_10"/>
    <property type="match status" value="1"/>
</dbReference>
<evidence type="ECO:0000313" key="11">
    <source>
        <dbReference type="EMBL" id="QNA45972.1"/>
    </source>
</evidence>
<keyword evidence="8 9" id="KW-0624">Polysaccharide degradation</keyword>
<evidence type="ECO:0000256" key="3">
    <source>
        <dbReference type="ARBA" id="ARBA00022651"/>
    </source>
</evidence>
<comment type="similarity">
    <text evidence="2 9">Belongs to the glycosyl hydrolase 10 (cellulase F) family.</text>
</comment>
<keyword evidence="6 9" id="KW-0119">Carbohydrate metabolism</keyword>
<evidence type="ECO:0000256" key="4">
    <source>
        <dbReference type="ARBA" id="ARBA00022729"/>
    </source>
</evidence>
<feature type="domain" description="GH10" evidence="10">
    <location>
        <begin position="32"/>
        <end position="353"/>
    </location>
</feature>
<evidence type="ECO:0000256" key="7">
    <source>
        <dbReference type="ARBA" id="ARBA00023295"/>
    </source>
</evidence>
<dbReference type="AlphaFoldDB" id="A0A7G5XKG9"/>
<dbReference type="PANTHER" id="PTHR31490:SF88">
    <property type="entry name" value="BETA-XYLANASE"/>
    <property type="match status" value="1"/>
</dbReference>
<dbReference type="KEGG" id="lacs:H4075_07235"/>
<keyword evidence="7 9" id="KW-0326">Glycosidase</keyword>
<evidence type="ECO:0000256" key="8">
    <source>
        <dbReference type="ARBA" id="ARBA00023326"/>
    </source>
</evidence>
<proteinExistence type="inferred from homology"/>
<dbReference type="PROSITE" id="PS51760">
    <property type="entry name" value="GH10_2"/>
    <property type="match status" value="1"/>
</dbReference>
<organism evidence="11 12">
    <name type="scientific">Lacibacter sediminis</name>
    <dbReference type="NCBI Taxonomy" id="2760713"/>
    <lineage>
        <taxon>Bacteria</taxon>
        <taxon>Pseudomonadati</taxon>
        <taxon>Bacteroidota</taxon>
        <taxon>Chitinophagia</taxon>
        <taxon>Chitinophagales</taxon>
        <taxon>Chitinophagaceae</taxon>
        <taxon>Lacibacter</taxon>
    </lineage>
</organism>
<dbReference type="PROSITE" id="PS51257">
    <property type="entry name" value="PROKAR_LIPOPROTEIN"/>
    <property type="match status" value="1"/>
</dbReference>
<dbReference type="RefSeq" id="WP_182805493.1">
    <property type="nucleotide sequence ID" value="NZ_CP060007.1"/>
</dbReference>
<comment type="catalytic activity">
    <reaction evidence="1 9">
        <text>Endohydrolysis of (1-&gt;4)-beta-D-xylosidic linkages in xylans.</text>
        <dbReference type="EC" id="3.2.1.8"/>
    </reaction>
</comment>
<sequence>MKRIIYAIVVLLLVSSCKKGSKPGGTTVPVIPASDTSLQKMLPFKFGGAVNINLLRTNTKYADVAKHEYNSITAENAMKFGALHPQENTYNWTDADYLVNFAQTNGAKRVHGHTLIWHQSLPSWVTNYSGDSAAFENIMKTHIQTVVTRFKGKVTSWDVVNEAFEDSGVLRNSIWRQKLGDDYIARCFQYANQADPDAILFYNDYGHEYSSAKRTAITNMITDFKNRGIPIHGTGMQFHMTVTQSDANISTAINAAAATGLKVHIAELDIRLNNDKVQGLTFTTAMATQQAAKYGYVVKTFNAIPAAQKYGITTWNVGDADSWVPGWLGAPDWPLPFDAVYKRKPAYYSIINAVK</sequence>
<evidence type="ECO:0000256" key="1">
    <source>
        <dbReference type="ARBA" id="ARBA00000681"/>
    </source>
</evidence>
<dbReference type="GO" id="GO:0031176">
    <property type="term" value="F:endo-1,4-beta-xylanase activity"/>
    <property type="evidence" value="ECO:0007669"/>
    <property type="project" value="UniProtKB-EC"/>
</dbReference>
<evidence type="ECO:0000313" key="12">
    <source>
        <dbReference type="Proteomes" id="UP000515344"/>
    </source>
</evidence>
<dbReference type="Proteomes" id="UP000515344">
    <property type="component" value="Chromosome"/>
</dbReference>
<dbReference type="PANTHER" id="PTHR31490">
    <property type="entry name" value="GLYCOSYL HYDROLASE"/>
    <property type="match status" value="1"/>
</dbReference>
<dbReference type="Gene3D" id="3.20.20.80">
    <property type="entry name" value="Glycosidases"/>
    <property type="match status" value="1"/>
</dbReference>
<evidence type="ECO:0000256" key="6">
    <source>
        <dbReference type="ARBA" id="ARBA00023277"/>
    </source>
</evidence>
<dbReference type="EMBL" id="CP060007">
    <property type="protein sequence ID" value="QNA45972.1"/>
    <property type="molecule type" value="Genomic_DNA"/>
</dbReference>
<dbReference type="GO" id="GO:0045493">
    <property type="term" value="P:xylan catabolic process"/>
    <property type="evidence" value="ECO:0007669"/>
    <property type="project" value="UniProtKB-KW"/>
</dbReference>
<dbReference type="InterPro" id="IPR017853">
    <property type="entry name" value="GH"/>
</dbReference>
<dbReference type="InterPro" id="IPR001000">
    <property type="entry name" value="GH10_dom"/>
</dbReference>
<dbReference type="InterPro" id="IPR044846">
    <property type="entry name" value="GH10"/>
</dbReference>
<evidence type="ECO:0000256" key="5">
    <source>
        <dbReference type="ARBA" id="ARBA00022801"/>
    </source>
</evidence>
<dbReference type="Pfam" id="PF00331">
    <property type="entry name" value="Glyco_hydro_10"/>
    <property type="match status" value="1"/>
</dbReference>
<reference evidence="12" key="1">
    <citation type="submission" date="2020-08" db="EMBL/GenBank/DDBJ databases">
        <title>Lacibacter sp. S13-6-6 genome sequencing.</title>
        <authorList>
            <person name="Jin L."/>
        </authorList>
    </citation>
    <scope>NUCLEOTIDE SEQUENCE [LARGE SCALE GENOMIC DNA]</scope>
    <source>
        <strain evidence="12">S13-6-6</strain>
    </source>
</reference>
<keyword evidence="3" id="KW-0858">Xylan degradation</keyword>
<keyword evidence="5 9" id="KW-0378">Hydrolase</keyword>
<protein>
    <recommendedName>
        <fullName evidence="9">Beta-xylanase</fullName>
        <ecNumber evidence="9">3.2.1.8</ecNumber>
    </recommendedName>
</protein>
<name>A0A7G5XKG9_9BACT</name>
<evidence type="ECO:0000256" key="2">
    <source>
        <dbReference type="ARBA" id="ARBA00007495"/>
    </source>
</evidence>
<evidence type="ECO:0000259" key="10">
    <source>
        <dbReference type="PROSITE" id="PS51760"/>
    </source>
</evidence>
<dbReference type="PRINTS" id="PR00134">
    <property type="entry name" value="GLHYDRLASE10"/>
</dbReference>
<accession>A0A7G5XKG9</accession>